<feature type="chain" id="PRO_5038102966" evidence="1">
    <location>
        <begin position="21"/>
        <end position="149"/>
    </location>
</feature>
<proteinExistence type="predicted"/>
<sequence>MKIPLLCIIVAKFCVFEIESAPPSYRQLAPSQLAPSLSFYYPFVTLGDTDLDIEHLGRIANEYEAKKVAKPPSSQLMSFSPGFSSYFLRNLRSPTDTKWNIGDLFGELMEPQFYDRAQQRFVRNTRARDEKRQKYHANFDILAGGGLGR</sequence>
<keyword evidence="2" id="KW-1185">Reference proteome</keyword>
<feature type="signal peptide" evidence="1">
    <location>
        <begin position="1"/>
        <end position="20"/>
    </location>
</feature>
<reference evidence="3" key="1">
    <citation type="submission" date="2022-11" db="UniProtKB">
        <authorList>
            <consortium name="WormBaseParasite"/>
        </authorList>
    </citation>
    <scope>IDENTIFICATION</scope>
</reference>
<evidence type="ECO:0000313" key="2">
    <source>
        <dbReference type="Proteomes" id="UP000887540"/>
    </source>
</evidence>
<accession>A0A914C8D3</accession>
<dbReference type="WBParaSite" id="ACRNAN_Path_568.g2126.t1">
    <property type="protein sequence ID" value="ACRNAN_Path_568.g2126.t1"/>
    <property type="gene ID" value="ACRNAN_Path_568.g2126"/>
</dbReference>
<evidence type="ECO:0000313" key="3">
    <source>
        <dbReference type="WBParaSite" id="ACRNAN_Path_568.g2126.t1"/>
    </source>
</evidence>
<dbReference type="AlphaFoldDB" id="A0A914C8D3"/>
<organism evidence="2 3">
    <name type="scientific">Acrobeloides nanus</name>
    <dbReference type="NCBI Taxonomy" id="290746"/>
    <lineage>
        <taxon>Eukaryota</taxon>
        <taxon>Metazoa</taxon>
        <taxon>Ecdysozoa</taxon>
        <taxon>Nematoda</taxon>
        <taxon>Chromadorea</taxon>
        <taxon>Rhabditida</taxon>
        <taxon>Tylenchina</taxon>
        <taxon>Cephalobomorpha</taxon>
        <taxon>Cephaloboidea</taxon>
        <taxon>Cephalobidae</taxon>
        <taxon>Acrobeloides</taxon>
    </lineage>
</organism>
<protein>
    <submittedName>
        <fullName evidence="3">Uncharacterized protein</fullName>
    </submittedName>
</protein>
<dbReference type="Proteomes" id="UP000887540">
    <property type="component" value="Unplaced"/>
</dbReference>
<evidence type="ECO:0000256" key="1">
    <source>
        <dbReference type="SAM" id="SignalP"/>
    </source>
</evidence>
<keyword evidence="1" id="KW-0732">Signal</keyword>
<name>A0A914C8D3_9BILA</name>